<dbReference type="HAMAP" id="MF_00703">
    <property type="entry name" value="Thymid_phosp_2"/>
    <property type="match status" value="1"/>
</dbReference>
<dbReference type="NCBIfam" id="TIGR02645">
    <property type="entry name" value="ARCH_P_rylase"/>
    <property type="match status" value="1"/>
</dbReference>
<organism evidence="6 7">
    <name type="scientific">Tistlia consotensis USBA 355</name>
    <dbReference type="NCBI Taxonomy" id="560819"/>
    <lineage>
        <taxon>Bacteria</taxon>
        <taxon>Pseudomonadati</taxon>
        <taxon>Pseudomonadota</taxon>
        <taxon>Alphaproteobacteria</taxon>
        <taxon>Rhodospirillales</taxon>
        <taxon>Rhodovibrionaceae</taxon>
        <taxon>Tistlia</taxon>
    </lineage>
</organism>
<dbReference type="EC" id="2.4.2.4" evidence="4"/>
<dbReference type="NCBIfam" id="NF003338">
    <property type="entry name" value="PRK04350.1"/>
    <property type="match status" value="1"/>
</dbReference>
<dbReference type="InterPro" id="IPR000312">
    <property type="entry name" value="Glycosyl_Trfase_fam3"/>
</dbReference>
<reference evidence="6 7" key="1">
    <citation type="submission" date="2017-04" db="EMBL/GenBank/DDBJ databases">
        <authorList>
            <person name="Afonso C.L."/>
            <person name="Miller P.J."/>
            <person name="Scott M.A."/>
            <person name="Spackman E."/>
            <person name="Goraichik I."/>
            <person name="Dimitrov K.M."/>
            <person name="Suarez D.L."/>
            <person name="Swayne D.E."/>
        </authorList>
    </citation>
    <scope>NUCLEOTIDE SEQUENCE [LARGE SCALE GENOMIC DNA]</scope>
    <source>
        <strain evidence="6 7">USBA 355</strain>
    </source>
</reference>
<feature type="domain" description="Pyrimidine nucleoside phosphorylase C-terminal" evidence="5">
    <location>
        <begin position="445"/>
        <end position="512"/>
    </location>
</feature>
<dbReference type="EMBL" id="FWZX01000012">
    <property type="protein sequence ID" value="SMF36067.1"/>
    <property type="molecule type" value="Genomic_DNA"/>
</dbReference>
<dbReference type="InterPro" id="IPR036320">
    <property type="entry name" value="Glycosyl_Trfase_fam3_N_dom_sf"/>
</dbReference>
<dbReference type="Gene3D" id="1.20.970.50">
    <property type="match status" value="1"/>
</dbReference>
<gene>
    <name evidence="6" type="ORF">SAMN05428998_11242</name>
</gene>
<keyword evidence="1 4" id="KW-0328">Glycosyltransferase</keyword>
<dbReference type="SUPFAM" id="SSF54680">
    <property type="entry name" value="Pyrimidine nucleoside phosphorylase C-terminal domain"/>
    <property type="match status" value="1"/>
</dbReference>
<evidence type="ECO:0000256" key="1">
    <source>
        <dbReference type="ARBA" id="ARBA00022676"/>
    </source>
</evidence>
<comment type="similarity">
    <text evidence="4">Belongs to the thymidine/pyrimidine-nucleoside phosphorylase family. Type 2 subfamily.</text>
</comment>
<keyword evidence="2 4" id="KW-0808">Transferase</keyword>
<keyword evidence="7" id="KW-1185">Reference proteome</keyword>
<dbReference type="PANTHER" id="PTHR10515">
    <property type="entry name" value="THYMIDINE PHOSPHORYLASE"/>
    <property type="match status" value="1"/>
</dbReference>
<evidence type="ECO:0000313" key="6">
    <source>
        <dbReference type="EMBL" id="SMF36067.1"/>
    </source>
</evidence>
<dbReference type="InterPro" id="IPR035902">
    <property type="entry name" value="Nuc_phospho_transferase"/>
</dbReference>
<dbReference type="SMART" id="SM00941">
    <property type="entry name" value="PYNP_C"/>
    <property type="match status" value="1"/>
</dbReference>
<dbReference type="Pfam" id="PF07831">
    <property type="entry name" value="PYNP_C"/>
    <property type="match status" value="1"/>
</dbReference>
<protein>
    <recommendedName>
        <fullName evidence="4">Putative thymidine phosphorylase</fullName>
        <ecNumber evidence="4">2.4.2.4</ecNumber>
    </recommendedName>
    <alternativeName>
        <fullName evidence="4">TdRPase</fullName>
    </alternativeName>
</protein>
<dbReference type="InterPro" id="IPR013466">
    <property type="entry name" value="Thymidine/AMP_Pase"/>
</dbReference>
<name>A0A1Y6C4K1_9PROT</name>
<dbReference type="InterPro" id="IPR017459">
    <property type="entry name" value="Glycosyl_Trfase_fam3_N_dom"/>
</dbReference>
<accession>A0A1Y6C4K1</accession>
<dbReference type="RefSeq" id="WP_085123578.1">
    <property type="nucleotide sequence ID" value="NZ_FWZX01000012.1"/>
</dbReference>
<dbReference type="InterPro" id="IPR000053">
    <property type="entry name" value="Thymidine/pyrmidine_PPase"/>
</dbReference>
<dbReference type="PROSITE" id="PS00647">
    <property type="entry name" value="THYMID_PHOSPHORYLASE"/>
    <property type="match status" value="1"/>
</dbReference>
<evidence type="ECO:0000259" key="5">
    <source>
        <dbReference type="SMART" id="SM00941"/>
    </source>
</evidence>
<proteinExistence type="inferred from homology"/>
<dbReference type="GO" id="GO:0005829">
    <property type="term" value="C:cytosol"/>
    <property type="evidence" value="ECO:0007669"/>
    <property type="project" value="TreeGrafter"/>
</dbReference>
<dbReference type="SUPFAM" id="SSF47648">
    <property type="entry name" value="Nucleoside phosphorylase/phosphoribosyltransferase N-terminal domain"/>
    <property type="match status" value="1"/>
</dbReference>
<dbReference type="Pfam" id="PF00591">
    <property type="entry name" value="Glycos_transf_3"/>
    <property type="match status" value="1"/>
</dbReference>
<evidence type="ECO:0000256" key="4">
    <source>
        <dbReference type="HAMAP-Rule" id="MF_00703"/>
    </source>
</evidence>
<comment type="catalytic activity">
    <reaction evidence="3 4">
        <text>thymidine + phosphate = 2-deoxy-alpha-D-ribose 1-phosphate + thymine</text>
        <dbReference type="Rhea" id="RHEA:16037"/>
        <dbReference type="ChEBI" id="CHEBI:17748"/>
        <dbReference type="ChEBI" id="CHEBI:17821"/>
        <dbReference type="ChEBI" id="CHEBI:43474"/>
        <dbReference type="ChEBI" id="CHEBI:57259"/>
        <dbReference type="EC" id="2.4.2.4"/>
    </reaction>
</comment>
<dbReference type="Pfam" id="PF02885">
    <property type="entry name" value="Glycos_trans_3N"/>
    <property type="match status" value="1"/>
</dbReference>
<dbReference type="InterPro" id="IPR017872">
    <property type="entry name" value="Pyrmidine_PPase_CS"/>
</dbReference>
<sequence>MSPDPQERLALQEPVPNRVRVRRAGIDTHYEAVVFMRDDCPVCRAEGFTAHARVKLSRDGRSIIATLYQMTSDLLAPAEAALSETAWLRLGLDGHEDGAETITVTHPDPLESLSRVRGKVYGETLDARALKTIITDVVAGRYSDIHLSSFITACSARPLDLQEMIGLTAAMTEAGDRLSWSVRPVVDKHCVGGLPGNRTTPIVVSIVAACGLTMPKTSSRAITSPAGTADAMETLAPVDLDLASMRRVVEQEGGCIVWGGAVRLSPADDTLIRVERALDLDSEGQLIASVLSKKIAAGSTHLVLDLPVGPTAKVRSGEAASALSESLLAVARAFDIEARVLISDGRQPVGHGIGPSLEALDVLAVLQGTAGAPSDLRARSITLAGALLELAGAAASGEGEALATRTLADGRAWAKFQRICEAQGGLREPPTAAHRHTVTSGASGRVLAIDNRRLAKVAKLAGAPDAKAAGVELHVHLGTEVETGEPLYTVHAEAPGELSYSLDYAAANPDMIALSEGR</sequence>
<dbReference type="GO" id="GO:0006213">
    <property type="term" value="P:pyrimidine nucleoside metabolic process"/>
    <property type="evidence" value="ECO:0007669"/>
    <property type="project" value="InterPro"/>
</dbReference>
<evidence type="ECO:0000256" key="3">
    <source>
        <dbReference type="ARBA" id="ARBA00048550"/>
    </source>
</evidence>
<dbReference type="AlphaFoldDB" id="A0A1Y6C4K1"/>
<dbReference type="Gene3D" id="3.40.1030.10">
    <property type="entry name" value="Nucleoside phosphorylase/phosphoribosyltransferase catalytic domain"/>
    <property type="match status" value="1"/>
</dbReference>
<dbReference type="GO" id="GO:0009032">
    <property type="term" value="F:thymidine phosphorylase activity"/>
    <property type="evidence" value="ECO:0007669"/>
    <property type="project" value="UniProtKB-UniRule"/>
</dbReference>
<dbReference type="GO" id="GO:0006206">
    <property type="term" value="P:pyrimidine nucleobase metabolic process"/>
    <property type="evidence" value="ECO:0007669"/>
    <property type="project" value="InterPro"/>
</dbReference>
<dbReference type="Gene3D" id="3.90.1170.30">
    <property type="entry name" value="Pyrimidine nucleoside phosphorylase-like, C-terminal domain"/>
    <property type="match status" value="1"/>
</dbReference>
<dbReference type="GO" id="GO:0004645">
    <property type="term" value="F:1,4-alpha-oligoglucan phosphorylase activity"/>
    <property type="evidence" value="ECO:0007669"/>
    <property type="project" value="InterPro"/>
</dbReference>
<dbReference type="STRING" id="560819.SAMN05428998_11242"/>
<dbReference type="SUPFAM" id="SSF52418">
    <property type="entry name" value="Nucleoside phosphorylase/phosphoribosyltransferase catalytic domain"/>
    <property type="match status" value="1"/>
</dbReference>
<dbReference type="Proteomes" id="UP000192917">
    <property type="component" value="Unassembled WGS sequence"/>
</dbReference>
<evidence type="ECO:0000313" key="7">
    <source>
        <dbReference type="Proteomes" id="UP000192917"/>
    </source>
</evidence>
<dbReference type="PANTHER" id="PTHR10515:SF0">
    <property type="entry name" value="THYMIDINE PHOSPHORYLASE"/>
    <property type="match status" value="1"/>
</dbReference>
<dbReference type="InterPro" id="IPR013102">
    <property type="entry name" value="PYNP_C"/>
</dbReference>
<dbReference type="InterPro" id="IPR028579">
    <property type="entry name" value="Thym_Pase_Put"/>
</dbReference>
<dbReference type="InterPro" id="IPR036566">
    <property type="entry name" value="PYNP-like_C_sf"/>
</dbReference>
<evidence type="ECO:0000256" key="2">
    <source>
        <dbReference type="ARBA" id="ARBA00022679"/>
    </source>
</evidence>